<feature type="transmembrane region" description="Helical" evidence="7">
    <location>
        <begin position="182"/>
        <end position="202"/>
    </location>
</feature>
<evidence type="ECO:0000256" key="1">
    <source>
        <dbReference type="ARBA" id="ARBA00004651"/>
    </source>
</evidence>
<proteinExistence type="inferred from homology"/>
<feature type="transmembrane region" description="Helical" evidence="7">
    <location>
        <begin position="96"/>
        <end position="120"/>
    </location>
</feature>
<dbReference type="InterPro" id="IPR035906">
    <property type="entry name" value="MetI-like_sf"/>
</dbReference>
<keyword evidence="6 7" id="KW-0472">Membrane</keyword>
<dbReference type="eggNOG" id="COG0600">
    <property type="taxonomic scope" value="Bacteria"/>
</dbReference>
<keyword evidence="4 7" id="KW-0812">Transmembrane</keyword>
<evidence type="ECO:0000256" key="6">
    <source>
        <dbReference type="ARBA" id="ARBA00023136"/>
    </source>
</evidence>
<keyword evidence="5 7" id="KW-1133">Transmembrane helix</keyword>
<feature type="transmembrane region" description="Helical" evidence="7">
    <location>
        <begin position="12"/>
        <end position="32"/>
    </location>
</feature>
<dbReference type="STRING" id="1042163.BRLA_c028390"/>
<dbReference type="Proteomes" id="UP000005850">
    <property type="component" value="Chromosome"/>
</dbReference>
<gene>
    <name evidence="9" type="primary">ssuC_2</name>
    <name evidence="9" type="ORF">BRLA_c028390</name>
</gene>
<dbReference type="Pfam" id="PF00528">
    <property type="entry name" value="BPD_transp_1"/>
    <property type="match status" value="1"/>
</dbReference>
<keyword evidence="3" id="KW-1003">Cell membrane</keyword>
<dbReference type="SUPFAM" id="SSF161098">
    <property type="entry name" value="MetI-like"/>
    <property type="match status" value="1"/>
</dbReference>
<sequence>MNNNRRLYKTGWPPVLAVFLFLFIWQLATFIWKPEAWFLPSPLAIFQEGWNQAPHLTQHLWATLQITLLGFAIGSTTGLILAFLLHVTPPVKAALYPLLILSQNIPTIILAPLLMIWFGFGLLPKMILITLVCFFPVTLSTMTGLAQTDPQIKRYMLMLGATRQQIFWKLELPHSLASMFSGLKISATYSVMGAVIAEWLGSQKGLGVYMLMAKASFRADRVFVTMFLIVIVSCLLFGLIRLLERWAFRWQSNKRD</sequence>
<organism evidence="9 10">
    <name type="scientific">Brevibacillus laterosporus LMG 15441</name>
    <dbReference type="NCBI Taxonomy" id="1042163"/>
    <lineage>
        <taxon>Bacteria</taxon>
        <taxon>Bacillati</taxon>
        <taxon>Bacillota</taxon>
        <taxon>Bacilli</taxon>
        <taxon>Bacillales</taxon>
        <taxon>Paenibacillaceae</taxon>
        <taxon>Brevibacillus</taxon>
    </lineage>
</organism>
<accession>A0A075R7I9</accession>
<dbReference type="PROSITE" id="PS50928">
    <property type="entry name" value="ABC_TM1"/>
    <property type="match status" value="1"/>
</dbReference>
<dbReference type="RefSeq" id="WP_003335993.1">
    <property type="nucleotide sequence ID" value="NZ_CP007806.1"/>
</dbReference>
<dbReference type="Gene3D" id="1.10.3720.10">
    <property type="entry name" value="MetI-like"/>
    <property type="match status" value="1"/>
</dbReference>
<evidence type="ECO:0000313" key="9">
    <source>
        <dbReference type="EMBL" id="AIG27153.1"/>
    </source>
</evidence>
<feature type="domain" description="ABC transmembrane type-1" evidence="8">
    <location>
        <begin position="60"/>
        <end position="241"/>
    </location>
</feature>
<evidence type="ECO:0000259" key="8">
    <source>
        <dbReference type="PROSITE" id="PS50928"/>
    </source>
</evidence>
<dbReference type="KEGG" id="blr:BRLA_c028390"/>
<evidence type="ECO:0000256" key="2">
    <source>
        <dbReference type="ARBA" id="ARBA00022448"/>
    </source>
</evidence>
<keyword evidence="10" id="KW-1185">Reference proteome</keyword>
<dbReference type="PANTHER" id="PTHR30151:SF20">
    <property type="entry name" value="ABC TRANSPORTER PERMEASE PROTEIN HI_0355-RELATED"/>
    <property type="match status" value="1"/>
</dbReference>
<dbReference type="HOGENOM" id="CLU_046113_2_1_9"/>
<comment type="subcellular location">
    <subcellularLocation>
        <location evidence="1 7">Cell membrane</location>
        <topology evidence="1 7">Multi-pass membrane protein</topology>
    </subcellularLocation>
</comment>
<dbReference type="InterPro" id="IPR000515">
    <property type="entry name" value="MetI-like"/>
</dbReference>
<evidence type="ECO:0000256" key="3">
    <source>
        <dbReference type="ARBA" id="ARBA00022475"/>
    </source>
</evidence>
<dbReference type="AlphaFoldDB" id="A0A075R7I9"/>
<evidence type="ECO:0000256" key="7">
    <source>
        <dbReference type="RuleBase" id="RU363032"/>
    </source>
</evidence>
<dbReference type="EMBL" id="CP007806">
    <property type="protein sequence ID" value="AIG27153.1"/>
    <property type="molecule type" value="Genomic_DNA"/>
</dbReference>
<dbReference type="CDD" id="cd06261">
    <property type="entry name" value="TM_PBP2"/>
    <property type="match status" value="1"/>
</dbReference>
<feature type="transmembrane region" description="Helical" evidence="7">
    <location>
        <begin position="60"/>
        <end position="84"/>
    </location>
</feature>
<evidence type="ECO:0000256" key="4">
    <source>
        <dbReference type="ARBA" id="ARBA00022692"/>
    </source>
</evidence>
<feature type="transmembrane region" description="Helical" evidence="7">
    <location>
        <begin position="126"/>
        <end position="146"/>
    </location>
</feature>
<dbReference type="PANTHER" id="PTHR30151">
    <property type="entry name" value="ALKANE SULFONATE ABC TRANSPORTER-RELATED, MEMBRANE SUBUNIT"/>
    <property type="match status" value="1"/>
</dbReference>
<comment type="similarity">
    <text evidence="7">Belongs to the binding-protein-dependent transport system permease family.</text>
</comment>
<name>A0A075R7I9_BRELA</name>
<evidence type="ECO:0000256" key="5">
    <source>
        <dbReference type="ARBA" id="ARBA00022989"/>
    </source>
</evidence>
<evidence type="ECO:0000313" key="10">
    <source>
        <dbReference type="Proteomes" id="UP000005850"/>
    </source>
</evidence>
<reference evidence="9 10" key="1">
    <citation type="journal article" date="2011" name="J. Bacteriol.">
        <title>Genome sequence of Brevibacillus laterosporus LMG 15441, a pathogen of invertebrates.</title>
        <authorList>
            <person name="Djukic M."/>
            <person name="Poehlein A."/>
            <person name="Thurmer A."/>
            <person name="Daniel R."/>
        </authorList>
    </citation>
    <scope>NUCLEOTIDE SEQUENCE [LARGE SCALE GENOMIC DNA]</scope>
    <source>
        <strain evidence="9 10">LMG 15441</strain>
    </source>
</reference>
<protein>
    <submittedName>
        <fullName evidence="9">ABC-type nitrate/sulfonate/bicarbonate transport system, permease</fullName>
    </submittedName>
</protein>
<keyword evidence="2 7" id="KW-0813">Transport</keyword>
<dbReference type="GO" id="GO:0055085">
    <property type="term" value="P:transmembrane transport"/>
    <property type="evidence" value="ECO:0007669"/>
    <property type="project" value="InterPro"/>
</dbReference>
<dbReference type="GO" id="GO:0005886">
    <property type="term" value="C:plasma membrane"/>
    <property type="evidence" value="ECO:0007669"/>
    <property type="project" value="UniProtKB-SubCell"/>
</dbReference>
<feature type="transmembrane region" description="Helical" evidence="7">
    <location>
        <begin position="222"/>
        <end position="243"/>
    </location>
</feature>